<comment type="caution">
    <text evidence="1">The sequence shown here is derived from an EMBL/GenBank/DDBJ whole genome shotgun (WGS) entry which is preliminary data.</text>
</comment>
<proteinExistence type="predicted"/>
<sequence length="48" mass="5555">MKLSEIEPVAYFIDYTHQEKPVFLQKEIVHDLRNKSEDGGIVKSLHTA</sequence>
<dbReference type="PATRIC" id="fig|1360.106.peg.1473"/>
<name>A0A0V8CX66_LACLL</name>
<evidence type="ECO:0000313" key="2">
    <source>
        <dbReference type="Proteomes" id="UP000054230"/>
    </source>
</evidence>
<dbReference type="Proteomes" id="UP000054230">
    <property type="component" value="Unassembled WGS sequence"/>
</dbReference>
<dbReference type="EMBL" id="LKLP01000117">
    <property type="protein sequence ID" value="KSU05892.1"/>
    <property type="molecule type" value="Genomic_DNA"/>
</dbReference>
<gene>
    <name evidence="1" type="ORF">LMG8520_2343</name>
</gene>
<reference evidence="2" key="1">
    <citation type="submission" date="2015-10" db="EMBL/GenBank/DDBJ databases">
        <title>Draft Genome Sequences of 11 Lactococcus lactis subspecies cremoris strains.</title>
        <authorList>
            <person name="Wels M."/>
            <person name="Backus L."/>
            <person name="Boekhorst J."/>
            <person name="Dijkstra A."/>
            <person name="Beerthuizen M."/>
            <person name="Kelly W."/>
            <person name="Siezen R."/>
            <person name="Bachmann H."/>
            <person name="Van Hijum S."/>
        </authorList>
    </citation>
    <scope>NUCLEOTIDE SEQUENCE [LARGE SCALE GENOMIC DNA]</scope>
    <source>
        <strain evidence="2">LMG8520</strain>
    </source>
</reference>
<organism evidence="1 2">
    <name type="scientific">Lactococcus lactis subsp. lactis</name>
    <name type="common">Streptococcus lactis</name>
    <dbReference type="NCBI Taxonomy" id="1360"/>
    <lineage>
        <taxon>Bacteria</taxon>
        <taxon>Bacillati</taxon>
        <taxon>Bacillota</taxon>
        <taxon>Bacilli</taxon>
        <taxon>Lactobacillales</taxon>
        <taxon>Streptococcaceae</taxon>
        <taxon>Lactococcus</taxon>
    </lineage>
</organism>
<dbReference type="AlphaFoldDB" id="A0A0V8CX66"/>
<protein>
    <submittedName>
        <fullName evidence="1">Uncharacterized protein</fullName>
    </submittedName>
</protein>
<dbReference type="RefSeq" id="WP_161934665.1">
    <property type="nucleotide sequence ID" value="NZ_LKLP01000117.1"/>
</dbReference>
<accession>A0A0V8CX66</accession>
<evidence type="ECO:0000313" key="1">
    <source>
        <dbReference type="EMBL" id="KSU05892.1"/>
    </source>
</evidence>